<dbReference type="Proteomes" id="UP000001107">
    <property type="component" value="Chromosome"/>
</dbReference>
<protein>
    <submittedName>
        <fullName evidence="1">Uncharacterized protein</fullName>
    </submittedName>
</protein>
<dbReference type="KEGG" id="mvn:Mevan_0292"/>
<dbReference type="HOGENOM" id="CLU_1840589_0_0_2"/>
<dbReference type="RefSeq" id="WP_011972104.1">
    <property type="nucleotide sequence ID" value="NC_009634.1"/>
</dbReference>
<proteinExistence type="predicted"/>
<evidence type="ECO:0000313" key="2">
    <source>
        <dbReference type="Proteomes" id="UP000001107"/>
    </source>
</evidence>
<keyword evidence="2" id="KW-1185">Reference proteome</keyword>
<dbReference type="GeneID" id="5326213"/>
<sequence length="143" mass="16283">MLNSLKLLISLFVVVIVLSYGIKVFVSSDLTLNNPIVSEFHELEMTSSVSKKILNNFEEFSDNDSTKKAVKTVSDTVGRFNETMDYVFNMENHLNNPQMDEKKNKAENTVNSEKTNEISSFEVENDNIHLENSKGIFIEVNLK</sequence>
<name>A6UNX9_METVS</name>
<gene>
    <name evidence="1" type="ordered locus">Mevan_0292</name>
</gene>
<dbReference type="AlphaFoldDB" id="A6UNX9"/>
<dbReference type="STRING" id="406327.Mevan_0292"/>
<evidence type="ECO:0000313" key="1">
    <source>
        <dbReference type="EMBL" id="ABR54201.1"/>
    </source>
</evidence>
<dbReference type="eggNOG" id="arCOG06656">
    <property type="taxonomic scope" value="Archaea"/>
</dbReference>
<dbReference type="OrthoDB" id="60682at2157"/>
<reference evidence="1" key="1">
    <citation type="submission" date="2007-06" db="EMBL/GenBank/DDBJ databases">
        <title>Complete sequence of Methanococcus vannielii SB.</title>
        <authorList>
            <consortium name="US DOE Joint Genome Institute"/>
            <person name="Copeland A."/>
            <person name="Lucas S."/>
            <person name="Lapidus A."/>
            <person name="Barry K."/>
            <person name="Glavina del Rio T."/>
            <person name="Dalin E."/>
            <person name="Tice H."/>
            <person name="Pitluck S."/>
            <person name="Chain P."/>
            <person name="Malfatti S."/>
            <person name="Shin M."/>
            <person name="Vergez L."/>
            <person name="Schmutz J."/>
            <person name="Larimer F."/>
            <person name="Land M."/>
            <person name="Hauser L."/>
            <person name="Kyrpides N."/>
            <person name="Anderson I."/>
            <person name="Sieprawska-Lupa M."/>
            <person name="Whitman W.B."/>
            <person name="Richardson P."/>
        </authorList>
    </citation>
    <scope>NUCLEOTIDE SEQUENCE [LARGE SCALE GENOMIC DNA]</scope>
    <source>
        <strain evidence="1">SB</strain>
    </source>
</reference>
<organism evidence="1 2">
    <name type="scientific">Methanococcus vannielii (strain ATCC 35089 / DSM 1224 / JCM 13029 / OCM 148 / SB)</name>
    <dbReference type="NCBI Taxonomy" id="406327"/>
    <lineage>
        <taxon>Archaea</taxon>
        <taxon>Methanobacteriati</taxon>
        <taxon>Methanobacteriota</taxon>
        <taxon>Methanomada group</taxon>
        <taxon>Methanococci</taxon>
        <taxon>Methanococcales</taxon>
        <taxon>Methanococcaceae</taxon>
        <taxon>Methanococcus</taxon>
    </lineage>
</organism>
<dbReference type="EMBL" id="CP000742">
    <property type="protein sequence ID" value="ABR54201.1"/>
    <property type="molecule type" value="Genomic_DNA"/>
</dbReference>
<accession>A6UNX9</accession>